<reference evidence="7" key="2">
    <citation type="submission" date="2025-09" db="UniProtKB">
        <authorList>
            <consortium name="Ensembl"/>
        </authorList>
    </citation>
    <scope>IDENTIFICATION</scope>
</reference>
<keyword evidence="5" id="KW-1133">Transmembrane helix</keyword>
<keyword evidence="4" id="KW-1015">Disulfide bond</keyword>
<dbReference type="PROSITE" id="PS50835">
    <property type="entry name" value="IG_LIKE"/>
    <property type="match status" value="1"/>
</dbReference>
<comment type="subcellular location">
    <subcellularLocation>
        <location evidence="1">Cytoplasm</location>
    </subcellularLocation>
</comment>
<feature type="transmembrane region" description="Helical" evidence="5">
    <location>
        <begin position="30"/>
        <end position="49"/>
    </location>
</feature>
<evidence type="ECO:0000256" key="2">
    <source>
        <dbReference type="ARBA" id="ARBA00022490"/>
    </source>
</evidence>
<evidence type="ECO:0000313" key="8">
    <source>
        <dbReference type="Proteomes" id="UP000261540"/>
    </source>
</evidence>
<organism evidence="7 8">
    <name type="scientific">Paramormyrops kingsleyae</name>
    <dbReference type="NCBI Taxonomy" id="1676925"/>
    <lineage>
        <taxon>Eukaryota</taxon>
        <taxon>Metazoa</taxon>
        <taxon>Chordata</taxon>
        <taxon>Craniata</taxon>
        <taxon>Vertebrata</taxon>
        <taxon>Euteleostomi</taxon>
        <taxon>Actinopterygii</taxon>
        <taxon>Neopterygii</taxon>
        <taxon>Teleostei</taxon>
        <taxon>Osteoglossocephala</taxon>
        <taxon>Osteoglossomorpha</taxon>
        <taxon>Osteoglossiformes</taxon>
        <taxon>Mormyridae</taxon>
        <taxon>Paramormyrops</taxon>
    </lineage>
</organism>
<dbReference type="InterPro" id="IPR003599">
    <property type="entry name" value="Ig_sub"/>
</dbReference>
<dbReference type="InterPro" id="IPR013783">
    <property type="entry name" value="Ig-like_fold"/>
</dbReference>
<dbReference type="AlphaFoldDB" id="A0A3B3RS12"/>
<dbReference type="FunFam" id="2.60.40.10:FF:000228">
    <property type="entry name" value="obscurin isoform X4"/>
    <property type="match status" value="1"/>
</dbReference>
<keyword evidence="2" id="KW-0963">Cytoplasm</keyword>
<evidence type="ECO:0000256" key="5">
    <source>
        <dbReference type="SAM" id="Phobius"/>
    </source>
</evidence>
<dbReference type="InterPro" id="IPR036179">
    <property type="entry name" value="Ig-like_dom_sf"/>
</dbReference>
<proteinExistence type="predicted"/>
<dbReference type="PANTHER" id="PTHR35971:SF5">
    <property type="entry name" value="OBSCURIN LIKE CYTOSKELETAL ADAPTOR 1"/>
    <property type="match status" value="1"/>
</dbReference>
<evidence type="ECO:0000256" key="3">
    <source>
        <dbReference type="ARBA" id="ARBA00022553"/>
    </source>
</evidence>
<dbReference type="Gene3D" id="2.60.40.10">
    <property type="entry name" value="Immunoglobulins"/>
    <property type="match status" value="1"/>
</dbReference>
<evidence type="ECO:0000313" key="7">
    <source>
        <dbReference type="Ensembl" id="ENSPKIP00000020610.1"/>
    </source>
</evidence>
<dbReference type="GeneTree" id="ENSGT00940000154756"/>
<keyword evidence="8" id="KW-1185">Reference proteome</keyword>
<dbReference type="Pfam" id="PF07679">
    <property type="entry name" value="I-set"/>
    <property type="match status" value="1"/>
</dbReference>
<sequence>MDRSCVPHSSGDQGSSLCPGSMCVEFSLSWVVPCLVLLVMGAGGSGAGARHRAQKGVDDPLRQFPDTIHEAAVLFTITFGKCCCVRFCTVKRCLLILAAAADFKERLKNVEAKEGESVTLRCELSKPGAPVEWRKGGVVLKSGDKFLMKQKDCSVELKISDVKPEDSGEYCCQCGDKRTTANVQVNGRMSPLCPSHYFCFSWVKNVMFFCELGRLVHVID</sequence>
<dbReference type="GO" id="GO:0005737">
    <property type="term" value="C:cytoplasm"/>
    <property type="evidence" value="ECO:0007669"/>
    <property type="project" value="UniProtKB-SubCell"/>
</dbReference>
<name>A0A3B3RS12_9TELE</name>
<dbReference type="SMART" id="SM00408">
    <property type="entry name" value="IGc2"/>
    <property type="match status" value="1"/>
</dbReference>
<keyword evidence="5" id="KW-0812">Transmembrane</keyword>
<evidence type="ECO:0000259" key="6">
    <source>
        <dbReference type="PROSITE" id="PS50835"/>
    </source>
</evidence>
<dbReference type="InterPro" id="IPR003598">
    <property type="entry name" value="Ig_sub2"/>
</dbReference>
<dbReference type="SUPFAM" id="SSF48726">
    <property type="entry name" value="Immunoglobulin"/>
    <property type="match status" value="1"/>
</dbReference>
<evidence type="ECO:0000256" key="1">
    <source>
        <dbReference type="ARBA" id="ARBA00004496"/>
    </source>
</evidence>
<dbReference type="SMART" id="SM00409">
    <property type="entry name" value="IG"/>
    <property type="match status" value="1"/>
</dbReference>
<evidence type="ECO:0000256" key="4">
    <source>
        <dbReference type="ARBA" id="ARBA00023157"/>
    </source>
</evidence>
<dbReference type="InterPro" id="IPR007110">
    <property type="entry name" value="Ig-like_dom"/>
</dbReference>
<feature type="domain" description="Ig-like" evidence="6">
    <location>
        <begin position="101"/>
        <end position="184"/>
    </location>
</feature>
<keyword evidence="5" id="KW-0472">Membrane</keyword>
<dbReference type="InterPro" id="IPR052385">
    <property type="entry name" value="Obscurin/Obscurin-like_Reg"/>
</dbReference>
<dbReference type="STRING" id="1676925.ENSPKIP00000020610"/>
<reference evidence="7" key="1">
    <citation type="submission" date="2025-08" db="UniProtKB">
        <authorList>
            <consortium name="Ensembl"/>
        </authorList>
    </citation>
    <scope>IDENTIFICATION</scope>
</reference>
<keyword evidence="3" id="KW-0597">Phosphoprotein</keyword>
<dbReference type="InterPro" id="IPR013098">
    <property type="entry name" value="Ig_I-set"/>
</dbReference>
<dbReference type="Proteomes" id="UP000261540">
    <property type="component" value="Unplaced"/>
</dbReference>
<dbReference type="PANTHER" id="PTHR35971">
    <property type="entry name" value="SI:DKEY-31G6.6"/>
    <property type="match status" value="1"/>
</dbReference>
<accession>A0A3B3RS12</accession>
<protein>
    <recommendedName>
        <fullName evidence="6">Ig-like domain-containing protein</fullName>
    </recommendedName>
</protein>
<dbReference type="Ensembl" id="ENSPKIT00000001228.1">
    <property type="protein sequence ID" value="ENSPKIP00000020610.1"/>
    <property type="gene ID" value="ENSPKIG00000005320.1"/>
</dbReference>